<protein>
    <recommendedName>
        <fullName evidence="7">Large ribosomal subunit protein mL44</fullName>
    </recommendedName>
</protein>
<dbReference type="PANTHER" id="PTHR47098:SF2">
    <property type="entry name" value="PROTEIN MAK32"/>
    <property type="match status" value="1"/>
</dbReference>
<keyword evidence="3" id="KW-0689">Ribosomal protein</keyword>
<dbReference type="CDD" id="cd00593">
    <property type="entry name" value="RIBOc"/>
    <property type="match status" value="1"/>
</dbReference>
<gene>
    <name evidence="10" type="ORF">Aory04_000820500</name>
</gene>
<dbReference type="InterPro" id="IPR029056">
    <property type="entry name" value="Ribokinase-like"/>
</dbReference>
<name>A0AAN5BZ06_ASPOZ</name>
<dbReference type="PROSITE" id="PS50142">
    <property type="entry name" value="RNASE_3_2"/>
    <property type="match status" value="1"/>
</dbReference>
<evidence type="ECO:0000256" key="4">
    <source>
        <dbReference type="ARBA" id="ARBA00023128"/>
    </source>
</evidence>
<evidence type="ECO:0000256" key="2">
    <source>
        <dbReference type="ARBA" id="ARBA00022884"/>
    </source>
</evidence>
<keyword evidence="5" id="KW-0687">Ribonucleoprotein</keyword>
<dbReference type="SUPFAM" id="SSF53613">
    <property type="entry name" value="Ribokinase-like"/>
    <property type="match status" value="1"/>
</dbReference>
<comment type="caution">
    <text evidence="10">The sequence shown here is derived from an EMBL/GenBank/DDBJ whole genome shotgun (WGS) entry which is preliminary data.</text>
</comment>
<evidence type="ECO:0000256" key="3">
    <source>
        <dbReference type="ARBA" id="ARBA00022980"/>
    </source>
</evidence>
<reference evidence="10" key="1">
    <citation type="submission" date="2023-04" db="EMBL/GenBank/DDBJ databases">
        <title>Aspergillus oryzae NBRC 4228.</title>
        <authorList>
            <person name="Ichikawa N."/>
            <person name="Sato H."/>
            <person name="Tonouchi N."/>
        </authorList>
    </citation>
    <scope>NUCLEOTIDE SEQUENCE</scope>
    <source>
        <strain evidence="10">NBRC 4228</strain>
    </source>
</reference>
<dbReference type="InterPro" id="IPR011611">
    <property type="entry name" value="PfkB_dom"/>
</dbReference>
<organism evidence="10 11">
    <name type="scientific">Aspergillus oryzae</name>
    <name type="common">Yellow koji mold</name>
    <dbReference type="NCBI Taxonomy" id="5062"/>
    <lineage>
        <taxon>Eukaryota</taxon>
        <taxon>Fungi</taxon>
        <taxon>Dikarya</taxon>
        <taxon>Ascomycota</taxon>
        <taxon>Pezizomycotina</taxon>
        <taxon>Eurotiomycetes</taxon>
        <taxon>Eurotiomycetidae</taxon>
        <taxon>Eurotiales</taxon>
        <taxon>Aspergillaceae</taxon>
        <taxon>Aspergillus</taxon>
        <taxon>Aspergillus subgen. Circumdati</taxon>
    </lineage>
</organism>
<dbReference type="PANTHER" id="PTHR47098">
    <property type="entry name" value="PROTEIN MAK32"/>
    <property type="match status" value="1"/>
</dbReference>
<dbReference type="AlphaFoldDB" id="A0AAN5BZ06"/>
<dbReference type="Gene3D" id="3.30.160.20">
    <property type="match status" value="1"/>
</dbReference>
<dbReference type="EMBL" id="BSYA01000102">
    <property type="protein sequence ID" value="GMG32485.1"/>
    <property type="molecule type" value="Genomic_DNA"/>
</dbReference>
<dbReference type="GO" id="GO:0006396">
    <property type="term" value="P:RNA processing"/>
    <property type="evidence" value="ECO:0007669"/>
    <property type="project" value="InterPro"/>
</dbReference>
<dbReference type="Gene3D" id="3.40.1190.20">
    <property type="match status" value="1"/>
</dbReference>
<keyword evidence="4" id="KW-0496">Mitochondrion</keyword>
<dbReference type="InterPro" id="IPR000999">
    <property type="entry name" value="RNase_III_dom"/>
</dbReference>
<dbReference type="SMART" id="SM00535">
    <property type="entry name" value="RIBOc"/>
    <property type="match status" value="1"/>
</dbReference>
<dbReference type="SMART" id="SM00358">
    <property type="entry name" value="DSRM"/>
    <property type="match status" value="1"/>
</dbReference>
<dbReference type="SUPFAM" id="SSF69065">
    <property type="entry name" value="RNase III domain-like"/>
    <property type="match status" value="1"/>
</dbReference>
<evidence type="ECO:0000256" key="7">
    <source>
        <dbReference type="ARBA" id="ARBA00035187"/>
    </source>
</evidence>
<dbReference type="InterPro" id="IPR014720">
    <property type="entry name" value="dsRBD_dom"/>
</dbReference>
<evidence type="ECO:0000259" key="9">
    <source>
        <dbReference type="PROSITE" id="PS50142"/>
    </source>
</evidence>
<evidence type="ECO:0000313" key="10">
    <source>
        <dbReference type="EMBL" id="GMG32485.1"/>
    </source>
</evidence>
<evidence type="ECO:0000256" key="8">
    <source>
        <dbReference type="SAM" id="MobiDB-lite"/>
    </source>
</evidence>
<dbReference type="GO" id="GO:0004525">
    <property type="term" value="F:ribonuclease III activity"/>
    <property type="evidence" value="ECO:0007669"/>
    <property type="project" value="InterPro"/>
</dbReference>
<dbReference type="Pfam" id="PF00294">
    <property type="entry name" value="PfkB"/>
    <property type="match status" value="1"/>
</dbReference>
<dbReference type="Proteomes" id="UP001165205">
    <property type="component" value="Unassembled WGS sequence"/>
</dbReference>
<dbReference type="FunFam" id="3.30.160.20:FF:000043">
    <property type="entry name" value="60S ribosomal protein L3"/>
    <property type="match status" value="1"/>
</dbReference>
<feature type="region of interest" description="Disordered" evidence="8">
    <location>
        <begin position="667"/>
        <end position="687"/>
    </location>
</feature>
<evidence type="ECO:0000256" key="1">
    <source>
        <dbReference type="ARBA" id="ARBA00004173"/>
    </source>
</evidence>
<evidence type="ECO:0000256" key="5">
    <source>
        <dbReference type="ARBA" id="ARBA00023274"/>
    </source>
</evidence>
<dbReference type="Pfam" id="PF22892">
    <property type="entry name" value="DSRM_MRPL44"/>
    <property type="match status" value="1"/>
</dbReference>
<keyword evidence="2" id="KW-0694">RNA-binding</keyword>
<dbReference type="InterPro" id="IPR044444">
    <property type="entry name" value="Ribosomal_mL44_DSRM_metazoa"/>
</dbReference>
<dbReference type="SUPFAM" id="SSF54768">
    <property type="entry name" value="dsRNA-binding domain-like"/>
    <property type="match status" value="1"/>
</dbReference>
<dbReference type="GO" id="GO:0003725">
    <property type="term" value="F:double-stranded RNA binding"/>
    <property type="evidence" value="ECO:0007669"/>
    <property type="project" value="InterPro"/>
</dbReference>
<comment type="subcellular location">
    <subcellularLocation>
        <location evidence="1">Mitochondrion</location>
    </subcellularLocation>
</comment>
<dbReference type="Pfam" id="PF00636">
    <property type="entry name" value="Ribonuclease_3"/>
    <property type="match status" value="1"/>
</dbReference>
<dbReference type="InterPro" id="IPR044443">
    <property type="entry name" value="Ribosomal_mL44_DSRM_fung"/>
</dbReference>
<dbReference type="InterPro" id="IPR036389">
    <property type="entry name" value="RNase_III_sf"/>
</dbReference>
<accession>A0AAN5BZ06</accession>
<dbReference type="CDD" id="cd19873">
    <property type="entry name" value="DSRM_MRPL3_like"/>
    <property type="match status" value="1"/>
</dbReference>
<dbReference type="Gene3D" id="1.10.1520.10">
    <property type="entry name" value="Ribonuclease III domain"/>
    <property type="match status" value="1"/>
</dbReference>
<comment type="similarity">
    <text evidence="6">Belongs to the ribonuclease III family. Mitochondrion-specific ribosomal protein mL44 subfamily.</text>
</comment>
<proteinExistence type="inferred from homology"/>
<evidence type="ECO:0000313" key="11">
    <source>
        <dbReference type="Proteomes" id="UP001165205"/>
    </source>
</evidence>
<feature type="domain" description="RNase III" evidence="9">
    <location>
        <begin position="553"/>
        <end position="641"/>
    </location>
</feature>
<evidence type="ECO:0000256" key="6">
    <source>
        <dbReference type="ARBA" id="ARBA00024034"/>
    </source>
</evidence>
<sequence>MTEQSGPTSFANHVDFCTLGMFILDDIDFGGTRPNVKNILGGAASFAVVGARLVAGKEHSHAVSWIVDVGSDFPSEVLDVINTWGTACVMREDNNRLTTRAWNGYGPNEKRGEHLTFFRMNSRKDTDGLDFKYLTPKLRLEPWMLSDSQVFSRTFHMVCSAGRCVSIVQNILQRREELRREGKAPSSSQASERPFFVWEPVPDLCTPEEQDKFFVANRVVDVVSPNELELGMMFGQPGWNEESEFGKDIVKRILDSGIGPNGNGHLVIRAGKDGSYTFSRGQRIWLPAYHQPDASANTPVVDPTGAGNSFLGALTQGMVTVDRAPAKIVGSVLAGSAVWERALEALGKQSYILSSLIFATVAAGFVVEQIGVPHLSTSTEERELWNGTEFTERVRLSNANHDRSHNSSVGPPVRGLSLDFSPAVKSSYNTDVETPTLNLHATPWAAQSYFRSFQSPSGFRFSTLTVAQMKRLQLQRWSSSVLSPRARTGGRLQQHLYYNLRRQSTVSPAPQAENEPLFEEQSLNSSTHIPQSSHFKYFLPSPPVEAARESAKLAALHARLYLPSRLPLETLARSLVDASADSNPNFNNEALATLGNDLLSHYTSEHLVCTYPRLPLTVIFAAMYAYVGPKSLAAMAKEWGVEMAAVPGGEVDPGLLQFKRVLPGTDVNAGPVTGTERPNEHRKSWRKSMTSRVVYDNEYGDPVGVSGESATPESQNTQGVTAEHANATFVRAVMGAIYLHAGRPAAKRFFEQHFLSRHLNISDLFNFSQPARDLSRLCARENFEPPVAKIISETGRKSRHPVFVVGIFSGQDKLGEGAGASLLEARSRAAVAALKGWYLYSPLNVRVPSSMEEEGAAPWKPVHVDLGEVIV</sequence>